<evidence type="ECO:0000313" key="1">
    <source>
        <dbReference type="EMBL" id="MCJ8736166.1"/>
    </source>
</evidence>
<comment type="caution">
    <text evidence="1">The sequence shown here is derived from an EMBL/GenBank/DDBJ whole genome shotgun (WGS) entry which is preliminary data.</text>
</comment>
<dbReference type="Proteomes" id="UP000830395">
    <property type="component" value="Chromosome 9"/>
</dbReference>
<dbReference type="EMBL" id="CM040983">
    <property type="protein sequence ID" value="MCJ8736166.1"/>
    <property type="molecule type" value="Genomic_DNA"/>
</dbReference>
<keyword evidence="2" id="KW-1185">Reference proteome</keyword>
<protein>
    <submittedName>
        <fullName evidence="1">Uncharacterized protein</fullName>
    </submittedName>
</protein>
<name>A0ACC5YM80_9TELE</name>
<accession>A0ACC5YM80</accession>
<evidence type="ECO:0000313" key="2">
    <source>
        <dbReference type="Proteomes" id="UP000830395"/>
    </source>
</evidence>
<gene>
    <name evidence="1" type="ORF">PDJAM_G00255810</name>
</gene>
<proteinExistence type="predicted"/>
<organism evidence="1 2">
    <name type="scientific">Pangasius djambal</name>
    <dbReference type="NCBI Taxonomy" id="1691987"/>
    <lineage>
        <taxon>Eukaryota</taxon>
        <taxon>Metazoa</taxon>
        <taxon>Chordata</taxon>
        <taxon>Craniata</taxon>
        <taxon>Vertebrata</taxon>
        <taxon>Euteleostomi</taxon>
        <taxon>Actinopterygii</taxon>
        <taxon>Neopterygii</taxon>
        <taxon>Teleostei</taxon>
        <taxon>Ostariophysi</taxon>
        <taxon>Siluriformes</taxon>
        <taxon>Pangasiidae</taxon>
        <taxon>Pangasius</taxon>
    </lineage>
</organism>
<reference evidence="1" key="1">
    <citation type="submission" date="2020-02" db="EMBL/GenBank/DDBJ databases">
        <title>Genome sequencing of the panga catfish, Pangasius djambal.</title>
        <authorList>
            <person name="Wen M."/>
            <person name="Zahm M."/>
            <person name="Roques C."/>
            <person name="Cabau C."/>
            <person name="Klopp C."/>
            <person name="Donnadieu C."/>
            <person name="Jouanno E."/>
            <person name="Avarre J.-C."/>
            <person name="Campet M."/>
            <person name="Ha T."/>
            <person name="Dugue R."/>
            <person name="Lampietro C."/>
            <person name="Louis A."/>
            <person name="Herpin A."/>
            <person name="Echchiki A."/>
            <person name="Berthelot C."/>
            <person name="Parey E."/>
            <person name="Roest-Crollius H."/>
            <person name="Braasch I."/>
            <person name="Postlethwait J.H."/>
            <person name="Bobe J."/>
            <person name="Montfort J."/>
            <person name="Bouchez O."/>
            <person name="Begum T."/>
            <person name="Schartl M."/>
            <person name="Gustiano R."/>
            <person name="Guiguen Y."/>
        </authorList>
    </citation>
    <scope>NUCLEOTIDE SEQUENCE</scope>
    <source>
        <strain evidence="1">Pdj_M5554</strain>
    </source>
</reference>
<sequence>MQSLRHTLQPAVIDITEEWSGVSFTRLSPPIKTLFHGQIALIYAQLNGEECQKPDAKGKISVRYRLGDQEVSNTVNFSLKPAENSGLAIHRLGARSLIRSLERDEQDDGADKKALKARVVELSKQSGVSSSHTAFIAVHKGSGQAVKGPLVTRRIPTPSQYSVILLHL</sequence>